<evidence type="ECO:0000313" key="2">
    <source>
        <dbReference type="Proteomes" id="UP000741013"/>
    </source>
</evidence>
<reference evidence="1 2" key="1">
    <citation type="submission" date="2021-03" db="EMBL/GenBank/DDBJ databases">
        <title>Sequencing the genomes of 1000 actinobacteria strains.</title>
        <authorList>
            <person name="Klenk H.-P."/>
        </authorList>
    </citation>
    <scope>NUCLEOTIDE SEQUENCE [LARGE SCALE GENOMIC DNA]</scope>
    <source>
        <strain evidence="1 2">DSM 45510</strain>
    </source>
</reference>
<protein>
    <submittedName>
        <fullName evidence="1">Uncharacterized protein</fullName>
    </submittedName>
</protein>
<proteinExistence type="predicted"/>
<dbReference type="EMBL" id="JAGGMS010000001">
    <property type="protein sequence ID" value="MBP2180820.1"/>
    <property type="molecule type" value="Genomic_DNA"/>
</dbReference>
<name>A0ABS4PN45_9PSEU</name>
<dbReference type="Proteomes" id="UP000741013">
    <property type="component" value="Unassembled WGS sequence"/>
</dbReference>
<comment type="caution">
    <text evidence="1">The sequence shown here is derived from an EMBL/GenBank/DDBJ whole genome shotgun (WGS) entry which is preliminary data.</text>
</comment>
<sequence>MVRLLTNLKFWALALSLTWLLVVIAIIAKNPDFAHGAQ</sequence>
<evidence type="ECO:0000313" key="1">
    <source>
        <dbReference type="EMBL" id="MBP2180820.1"/>
    </source>
</evidence>
<accession>A0ABS4PN45</accession>
<gene>
    <name evidence="1" type="ORF">JOM49_002346</name>
</gene>
<keyword evidence="2" id="KW-1185">Reference proteome</keyword>
<organism evidence="1 2">
    <name type="scientific">Amycolatopsis magusensis</name>
    <dbReference type="NCBI Taxonomy" id="882444"/>
    <lineage>
        <taxon>Bacteria</taxon>
        <taxon>Bacillati</taxon>
        <taxon>Actinomycetota</taxon>
        <taxon>Actinomycetes</taxon>
        <taxon>Pseudonocardiales</taxon>
        <taxon>Pseudonocardiaceae</taxon>
        <taxon>Amycolatopsis</taxon>
    </lineage>
</organism>